<dbReference type="InterPro" id="IPR038390">
    <property type="entry name" value="Metal_Tscrpt_repr_sf"/>
</dbReference>
<dbReference type="AlphaFoldDB" id="A0A0V8GF04"/>
<name>A0A0V8GF04_9BACL</name>
<protein>
    <submittedName>
        <fullName evidence="1">Cytoplasmic protein</fullName>
    </submittedName>
</protein>
<dbReference type="PANTHER" id="PTHR33677">
    <property type="entry name" value="TRANSCRIPTIONAL REPRESSOR FRMR-RELATED"/>
    <property type="match status" value="1"/>
</dbReference>
<dbReference type="Proteomes" id="UP000053797">
    <property type="component" value="Unassembled WGS sequence"/>
</dbReference>
<dbReference type="Pfam" id="PF02583">
    <property type="entry name" value="Trns_repr_metal"/>
    <property type="match status" value="1"/>
</dbReference>
<reference evidence="1 2" key="1">
    <citation type="journal article" date="2015" name="Int. J. Syst. Evol. Microbiol.">
        <title>Exiguobacterium enclense sp. nov., isolated from sediment.</title>
        <authorList>
            <person name="Dastager S.G."/>
            <person name="Mawlankar R."/>
            <person name="Sonalkar V.V."/>
            <person name="Thorat M.N."/>
            <person name="Mual P."/>
            <person name="Verma A."/>
            <person name="Krishnamurthi S."/>
            <person name="Tang S.K."/>
            <person name="Li W.J."/>
        </authorList>
    </citation>
    <scope>NUCLEOTIDE SEQUENCE [LARGE SCALE GENOMIC DNA]</scope>
    <source>
        <strain evidence="1 2">NIO-1109</strain>
    </source>
</reference>
<gene>
    <name evidence="1" type="ORF">AS033_11075</name>
</gene>
<dbReference type="GO" id="GO:0045892">
    <property type="term" value="P:negative regulation of DNA-templated transcription"/>
    <property type="evidence" value="ECO:0007669"/>
    <property type="project" value="UniProtKB-ARBA"/>
</dbReference>
<comment type="caution">
    <text evidence="1">The sequence shown here is derived from an EMBL/GenBank/DDBJ whole genome shotgun (WGS) entry which is preliminary data.</text>
</comment>
<evidence type="ECO:0000313" key="2">
    <source>
        <dbReference type="Proteomes" id="UP000053797"/>
    </source>
</evidence>
<dbReference type="GO" id="GO:0046872">
    <property type="term" value="F:metal ion binding"/>
    <property type="evidence" value="ECO:0007669"/>
    <property type="project" value="InterPro"/>
</dbReference>
<dbReference type="InterPro" id="IPR003735">
    <property type="entry name" value="Metal_Tscrpt_repr"/>
</dbReference>
<dbReference type="GO" id="GO:0003677">
    <property type="term" value="F:DNA binding"/>
    <property type="evidence" value="ECO:0007669"/>
    <property type="project" value="InterPro"/>
</dbReference>
<accession>A0A0V8GF04</accession>
<dbReference type="CDD" id="cd10155">
    <property type="entry name" value="BsYrkD-like_DUF156"/>
    <property type="match status" value="1"/>
</dbReference>
<dbReference type="EMBL" id="LNQL01000003">
    <property type="protein sequence ID" value="KSU48862.1"/>
    <property type="molecule type" value="Genomic_DNA"/>
</dbReference>
<proteinExistence type="predicted"/>
<sequence length="87" mass="9852">MENGYEDRIIHRMNRIEGQIHGIVRMMKEEASCKDVVTQLSATRSAIDRVIGLVVSENLIDCVRQDDATENHEQAVAEAVQLVMKSR</sequence>
<evidence type="ECO:0000313" key="1">
    <source>
        <dbReference type="EMBL" id="KSU48862.1"/>
    </source>
</evidence>
<dbReference type="OrthoDB" id="9798732at2"/>
<dbReference type="Gene3D" id="1.20.58.1000">
    <property type="entry name" value="Metal-sensitive repressor, helix protomer"/>
    <property type="match status" value="1"/>
</dbReference>
<dbReference type="RefSeq" id="WP_058265539.1">
    <property type="nucleotide sequence ID" value="NZ_FMYN01000003.1"/>
</dbReference>
<organism evidence="1 2">
    <name type="scientific">Exiguobacterium indicum</name>
    <dbReference type="NCBI Taxonomy" id="296995"/>
    <lineage>
        <taxon>Bacteria</taxon>
        <taxon>Bacillati</taxon>
        <taxon>Bacillota</taxon>
        <taxon>Bacilli</taxon>
        <taxon>Bacillales</taxon>
        <taxon>Bacillales Family XII. Incertae Sedis</taxon>
        <taxon>Exiguobacterium</taxon>
    </lineage>
</organism>
<dbReference type="PANTHER" id="PTHR33677:SF5">
    <property type="entry name" value="TRANSCRIPTIONAL REPRESSOR FRMR"/>
    <property type="match status" value="1"/>
</dbReference>